<dbReference type="SUPFAM" id="SSF51261">
    <property type="entry name" value="Duplicated hybrid motif"/>
    <property type="match status" value="1"/>
</dbReference>
<evidence type="ECO:0000256" key="1">
    <source>
        <dbReference type="ARBA" id="ARBA00022729"/>
    </source>
</evidence>
<keyword evidence="1 2" id="KW-0732">Signal</keyword>
<dbReference type="CDD" id="cd12797">
    <property type="entry name" value="M23_peptidase"/>
    <property type="match status" value="1"/>
</dbReference>
<dbReference type="InterPro" id="IPR050570">
    <property type="entry name" value="Cell_wall_metabolism_enzyme"/>
</dbReference>
<evidence type="ECO:0000313" key="5">
    <source>
        <dbReference type="Proteomes" id="UP000295748"/>
    </source>
</evidence>
<dbReference type="Gene3D" id="2.70.70.10">
    <property type="entry name" value="Glucose Permease (Domain IIA)"/>
    <property type="match status" value="1"/>
</dbReference>
<proteinExistence type="predicted"/>
<dbReference type="Proteomes" id="UP000295748">
    <property type="component" value="Chromosome"/>
</dbReference>
<dbReference type="InterPro" id="IPR016047">
    <property type="entry name" value="M23ase_b-sheet_dom"/>
</dbReference>
<accession>A0ABX5SSA9</accession>
<evidence type="ECO:0000313" key="4">
    <source>
        <dbReference type="EMBL" id="QBR89026.1"/>
    </source>
</evidence>
<feature type="chain" id="PRO_5046719215" evidence="2">
    <location>
        <begin position="26"/>
        <end position="161"/>
    </location>
</feature>
<feature type="signal peptide" evidence="2">
    <location>
        <begin position="1"/>
        <end position="25"/>
    </location>
</feature>
<name>A0ABX5SSA9_9MICO</name>
<evidence type="ECO:0000259" key="3">
    <source>
        <dbReference type="Pfam" id="PF01551"/>
    </source>
</evidence>
<dbReference type="InterPro" id="IPR011055">
    <property type="entry name" value="Dup_hybrid_motif"/>
</dbReference>
<feature type="domain" description="M23ase beta-sheet core" evidence="3">
    <location>
        <begin position="55"/>
        <end position="145"/>
    </location>
</feature>
<gene>
    <name evidence="4" type="ORF">E4K62_10210</name>
</gene>
<evidence type="ECO:0000256" key="2">
    <source>
        <dbReference type="SAM" id="SignalP"/>
    </source>
</evidence>
<dbReference type="Pfam" id="PF01551">
    <property type="entry name" value="Peptidase_M23"/>
    <property type="match status" value="1"/>
</dbReference>
<organism evidence="4 5">
    <name type="scientific">Microbacterium wangchenii</name>
    <dbReference type="NCBI Taxonomy" id="2541726"/>
    <lineage>
        <taxon>Bacteria</taxon>
        <taxon>Bacillati</taxon>
        <taxon>Actinomycetota</taxon>
        <taxon>Actinomycetes</taxon>
        <taxon>Micrococcales</taxon>
        <taxon>Microbacteriaceae</taxon>
        <taxon>Microbacterium</taxon>
    </lineage>
</organism>
<dbReference type="RefSeq" id="WP_135067082.1">
    <property type="nucleotide sequence ID" value="NZ_CP038266.1"/>
</dbReference>
<dbReference type="EMBL" id="CP038266">
    <property type="protein sequence ID" value="QBR89026.1"/>
    <property type="molecule type" value="Genomic_DNA"/>
</dbReference>
<protein>
    <submittedName>
        <fullName evidence="4">M23 family metallopeptidase</fullName>
    </submittedName>
</protein>
<reference evidence="4 5" key="1">
    <citation type="submission" date="2019-03" db="EMBL/GenBank/DDBJ databases">
        <authorList>
            <person name="Dong K."/>
        </authorList>
    </citation>
    <scope>NUCLEOTIDE SEQUENCE [LARGE SCALE GENOMIC DNA]</scope>
    <source>
        <strain evidence="5">dk512</strain>
    </source>
</reference>
<dbReference type="PANTHER" id="PTHR21666">
    <property type="entry name" value="PEPTIDASE-RELATED"/>
    <property type="match status" value="1"/>
</dbReference>
<keyword evidence="5" id="KW-1185">Reference proteome</keyword>
<sequence length="161" mass="16534">MPHPFRSAVTVAVAAVWAVTTPASAPLMERGWTWPTAPVQIVRPFAAPAHAYGAGHRGIDLAADGAVRAPADGVIAYSGTVVDRGVLTIDHGDGLVTTFEPVESALRPGDAVTRGQEVAEVASGGHTAEGAVHFGVRLDGDYINPLLLLGGVPRAVLLPCC</sequence>
<dbReference type="PANTHER" id="PTHR21666:SF289">
    <property type="entry name" value="L-ALA--D-GLU ENDOPEPTIDASE"/>
    <property type="match status" value="1"/>
</dbReference>